<accession>A0A7J9S918</accession>
<dbReference type="InterPro" id="IPR050595">
    <property type="entry name" value="Bact_response_regulator"/>
</dbReference>
<evidence type="ECO:0000256" key="3">
    <source>
        <dbReference type="ARBA" id="ARBA00023015"/>
    </source>
</evidence>
<dbReference type="GO" id="GO:0000160">
    <property type="term" value="P:phosphorelay signal transduction system"/>
    <property type="evidence" value="ECO:0007669"/>
    <property type="project" value="UniProtKB-KW"/>
</dbReference>
<dbReference type="Proteomes" id="UP000590564">
    <property type="component" value="Unassembled WGS sequence"/>
</dbReference>
<sequence>MCIMKKILVVEDEEDILNLVRIILEINNYKVIVAHDGYQGLEMVKENPDLILLDIMMPGMTGWEFLDKIRADGYDIPVIVLTANAQMSTLETAINKKVDDCVVKPFDREDLMEKVNSILNKN</sequence>
<name>A0A7J9S918_METMI</name>
<evidence type="ECO:0000313" key="8">
    <source>
        <dbReference type="EMBL" id="MBB6496573.1"/>
    </source>
</evidence>
<evidence type="ECO:0000256" key="2">
    <source>
        <dbReference type="ARBA" id="ARBA00023012"/>
    </source>
</evidence>
<evidence type="ECO:0000256" key="4">
    <source>
        <dbReference type="ARBA" id="ARBA00023125"/>
    </source>
</evidence>
<dbReference type="EMBL" id="JACHED010000001">
    <property type="protein sequence ID" value="MBB6496573.1"/>
    <property type="molecule type" value="Genomic_DNA"/>
</dbReference>
<evidence type="ECO:0000256" key="1">
    <source>
        <dbReference type="ARBA" id="ARBA00022553"/>
    </source>
</evidence>
<dbReference type="InterPro" id="IPR001789">
    <property type="entry name" value="Sig_transdc_resp-reg_receiver"/>
</dbReference>
<feature type="domain" description="Response regulatory" evidence="7">
    <location>
        <begin position="6"/>
        <end position="119"/>
    </location>
</feature>
<dbReference type="AlphaFoldDB" id="A0A7J9S918"/>
<organism evidence="8 9">
    <name type="scientific">Methanococcus maripaludis</name>
    <name type="common">Methanococcus deltae</name>
    <dbReference type="NCBI Taxonomy" id="39152"/>
    <lineage>
        <taxon>Archaea</taxon>
        <taxon>Methanobacteriati</taxon>
        <taxon>Methanobacteriota</taxon>
        <taxon>Methanomada group</taxon>
        <taxon>Methanococci</taxon>
        <taxon>Methanococcales</taxon>
        <taxon>Methanococcaceae</taxon>
        <taxon>Methanococcus</taxon>
    </lineage>
</organism>
<dbReference type="PROSITE" id="PS50110">
    <property type="entry name" value="RESPONSE_REGULATORY"/>
    <property type="match status" value="1"/>
</dbReference>
<dbReference type="SUPFAM" id="SSF52172">
    <property type="entry name" value="CheY-like"/>
    <property type="match status" value="1"/>
</dbReference>
<keyword evidence="1 6" id="KW-0597">Phosphoprotein</keyword>
<dbReference type="Pfam" id="PF00072">
    <property type="entry name" value="Response_reg"/>
    <property type="match status" value="1"/>
</dbReference>
<evidence type="ECO:0000256" key="5">
    <source>
        <dbReference type="ARBA" id="ARBA00023163"/>
    </source>
</evidence>
<dbReference type="InterPro" id="IPR011006">
    <property type="entry name" value="CheY-like_superfamily"/>
</dbReference>
<dbReference type="SMART" id="SM00448">
    <property type="entry name" value="REC"/>
    <property type="match status" value="1"/>
</dbReference>
<feature type="modified residue" description="4-aspartylphosphate" evidence="6">
    <location>
        <position position="54"/>
    </location>
</feature>
<evidence type="ECO:0000256" key="6">
    <source>
        <dbReference type="PROSITE-ProRule" id="PRU00169"/>
    </source>
</evidence>
<dbReference type="PANTHER" id="PTHR44591">
    <property type="entry name" value="STRESS RESPONSE REGULATOR PROTEIN 1"/>
    <property type="match status" value="1"/>
</dbReference>
<dbReference type="CDD" id="cd17574">
    <property type="entry name" value="REC_OmpR"/>
    <property type="match status" value="1"/>
</dbReference>
<gene>
    <name evidence="8" type="ORF">HNP96_000594</name>
</gene>
<keyword evidence="5" id="KW-0804">Transcription</keyword>
<protein>
    <submittedName>
        <fullName evidence="8">CheY-like chemotaxis protein</fullName>
    </submittedName>
</protein>
<proteinExistence type="predicted"/>
<keyword evidence="4" id="KW-0238">DNA-binding</keyword>
<comment type="caution">
    <text evidence="8">The sequence shown here is derived from an EMBL/GenBank/DDBJ whole genome shotgun (WGS) entry which is preliminary data.</text>
</comment>
<keyword evidence="3" id="KW-0805">Transcription regulation</keyword>
<keyword evidence="2" id="KW-0902">Two-component regulatory system</keyword>
<evidence type="ECO:0000313" key="9">
    <source>
        <dbReference type="Proteomes" id="UP000590564"/>
    </source>
</evidence>
<dbReference type="PANTHER" id="PTHR44591:SF3">
    <property type="entry name" value="RESPONSE REGULATORY DOMAIN-CONTAINING PROTEIN"/>
    <property type="match status" value="1"/>
</dbReference>
<evidence type="ECO:0000259" key="7">
    <source>
        <dbReference type="PROSITE" id="PS50110"/>
    </source>
</evidence>
<dbReference type="Gene3D" id="3.40.50.2300">
    <property type="match status" value="1"/>
</dbReference>
<reference evidence="8 9" key="1">
    <citation type="submission" date="2020-08" db="EMBL/GenBank/DDBJ databases">
        <title>Genomic Encyclopedia of Type Strains, Phase IV (KMG-V): Genome sequencing to study the core and pangenomes of soil and plant-associated prokaryotes.</title>
        <authorList>
            <person name="Whitman W."/>
        </authorList>
    </citation>
    <scope>NUCLEOTIDE SEQUENCE [LARGE SCALE GENOMIC DNA]</scope>
    <source>
        <strain evidence="8 9">D1</strain>
    </source>
</reference>
<dbReference type="GO" id="GO:0003677">
    <property type="term" value="F:DNA binding"/>
    <property type="evidence" value="ECO:0007669"/>
    <property type="project" value="UniProtKB-KW"/>
</dbReference>
<dbReference type="FunFam" id="3.40.50.2300:FF:000001">
    <property type="entry name" value="DNA-binding response regulator PhoB"/>
    <property type="match status" value="1"/>
</dbReference>